<dbReference type="InterPro" id="IPR023232">
    <property type="entry name" value="Glyco_hydro_2_AS"/>
</dbReference>
<dbReference type="Gene3D" id="3.20.20.80">
    <property type="entry name" value="Glycosidases"/>
    <property type="match status" value="1"/>
</dbReference>
<dbReference type="Pfam" id="PF02836">
    <property type="entry name" value="Glyco_hydro_2_C"/>
    <property type="match status" value="1"/>
</dbReference>
<dbReference type="SUPFAM" id="SSF51445">
    <property type="entry name" value="(Trans)glycosidases"/>
    <property type="match status" value="1"/>
</dbReference>
<keyword evidence="6" id="KW-0326">Glycosidase</keyword>
<name>A0ABN3G6N1_9ACTN</name>
<dbReference type="InterPro" id="IPR017853">
    <property type="entry name" value="GH"/>
</dbReference>
<evidence type="ECO:0000313" key="10">
    <source>
        <dbReference type="Proteomes" id="UP001501444"/>
    </source>
</evidence>
<dbReference type="InterPro" id="IPR006103">
    <property type="entry name" value="Glyco_hydro_2_cat"/>
</dbReference>
<dbReference type="PROSITE" id="PS00719">
    <property type="entry name" value="GLYCOSYL_HYDROL_F2_1"/>
    <property type="match status" value="1"/>
</dbReference>
<dbReference type="InterPro" id="IPR032312">
    <property type="entry name" value="LacZ_4"/>
</dbReference>
<dbReference type="InterPro" id="IPR008979">
    <property type="entry name" value="Galactose-bd-like_sf"/>
</dbReference>
<dbReference type="InterPro" id="IPR023230">
    <property type="entry name" value="Glyco_hydro_2_CS"/>
</dbReference>
<sequence>MTTLMAGTPAYLTDFGRCVGALPPRAAVRTDAPTLELTGTWRFLLSPDPTRAPDGFWAPDFDDAHWAQLPVPSSWPMHGHGAPAYTNIRYPFPVDPPYLPAENPIGDHRVTFGVPAQWAGQRAVLRFDGVDSCGRVWLNGVELGVTQGSRLPVEFDATAALRPGEHNVLAVRVHQWSAGSYLEDQDMWWLPGIFRPVTLQLRPAGGIADVFVHAGFDHRTGTGTLRVQAPPGARLTAPELGLRDAPADSPHAIPGVRPWSAESPALYDLAVSTATETARLRVGFRTVAIVDGLLTVNGRRIQLRGVNRHEFHPDLGRVVPAEVVRAELELMKRHHVNAIRTSHYPPHPQVLELADELGFWLIDECDLETHGFSEVGWRGNPADDPRWRDACLDRMRRMVERDKNHPCVILWSLGNEAGTGANLAAMADWARSRDPGRPIHYEGDGDCRYVDVYSRMYASPEEVEAIGRGENPDQARRALPFILCEYAHAMGNGPGRLAEYERLFDTYPRCQGGFVWEWIDHGIRRRTADGREYFAYGGDFGESLHDGNFVIDGLVFPDRTPSPALAELAAVYAPVRLEFTGDGRLRVSNRYALRDLAGVRFDWQCAAEGEPVAHGVLAVPELAAGAATTVPLPPLPEPPAETWFTVTATTVADGPGLPAGSVLGLAQTQVRPAPPAPRPAGARVRREADGLLRLGPAVFEPRYGRLVRLGELEVAGPRLDVWRAPIDNDRLGPDPLERRWRALGLDRMTHRLRELAIDGDELVSVTRVAPAGGDLALLVTCRWSADADSLGLTATVVPLGEWSVPLPRAGMRLSVPGRLGEVEWFGGGPGEAYADSRAAVRIDRFAASVDELQTPYVYPQENGNRTAVRWARLRAPDGSGLRITGHPTVEFSARRWSSEQLDRARHTTDLVAGERVVVNLDVAQQGLGSAACGPGPAPGDVLAARPFTLSFSLRMEP</sequence>
<dbReference type="SUPFAM" id="SSF74650">
    <property type="entry name" value="Galactose mutarotase-like"/>
    <property type="match status" value="1"/>
</dbReference>
<evidence type="ECO:0000256" key="7">
    <source>
        <dbReference type="ARBA" id="ARBA00032230"/>
    </source>
</evidence>
<dbReference type="InterPro" id="IPR014718">
    <property type="entry name" value="GH-type_carb-bd"/>
</dbReference>
<dbReference type="InterPro" id="IPR036156">
    <property type="entry name" value="Beta-gal/glucu_dom_sf"/>
</dbReference>
<dbReference type="SUPFAM" id="SSF49303">
    <property type="entry name" value="beta-Galactosidase/glucuronidase domain"/>
    <property type="match status" value="2"/>
</dbReference>
<evidence type="ECO:0000259" key="8">
    <source>
        <dbReference type="SMART" id="SM01038"/>
    </source>
</evidence>
<reference evidence="9 10" key="1">
    <citation type="journal article" date="2019" name="Int. J. Syst. Evol. Microbiol.">
        <title>The Global Catalogue of Microorganisms (GCM) 10K type strain sequencing project: providing services to taxonomists for standard genome sequencing and annotation.</title>
        <authorList>
            <consortium name="The Broad Institute Genomics Platform"/>
            <consortium name="The Broad Institute Genome Sequencing Center for Infectious Disease"/>
            <person name="Wu L."/>
            <person name="Ma J."/>
        </authorList>
    </citation>
    <scope>NUCLEOTIDE SEQUENCE [LARGE SCALE GENOMIC DNA]</scope>
    <source>
        <strain evidence="9 10">JCM 3272</strain>
    </source>
</reference>
<dbReference type="PANTHER" id="PTHR46323">
    <property type="entry name" value="BETA-GALACTOSIDASE"/>
    <property type="match status" value="1"/>
</dbReference>
<proteinExistence type="inferred from homology"/>
<gene>
    <name evidence="9" type="ORF">GCM10010170_031360</name>
</gene>
<dbReference type="Pfam" id="PF02837">
    <property type="entry name" value="Glyco_hydro_2_N"/>
    <property type="match status" value="1"/>
</dbReference>
<dbReference type="Gene3D" id="2.70.98.10">
    <property type="match status" value="1"/>
</dbReference>
<accession>A0ABN3G6N1</accession>
<dbReference type="PROSITE" id="PS00608">
    <property type="entry name" value="GLYCOSYL_HYDROL_F2_2"/>
    <property type="match status" value="1"/>
</dbReference>
<dbReference type="PANTHER" id="PTHR46323:SF2">
    <property type="entry name" value="BETA-GALACTOSIDASE"/>
    <property type="match status" value="1"/>
</dbReference>
<dbReference type="EC" id="3.2.1.23" evidence="3"/>
<evidence type="ECO:0000256" key="2">
    <source>
        <dbReference type="ARBA" id="ARBA00007401"/>
    </source>
</evidence>
<dbReference type="Gene3D" id="2.60.40.10">
    <property type="entry name" value="Immunoglobulins"/>
    <property type="match status" value="2"/>
</dbReference>
<dbReference type="InterPro" id="IPR006101">
    <property type="entry name" value="Glyco_hydro_2"/>
</dbReference>
<dbReference type="Gene3D" id="2.60.120.260">
    <property type="entry name" value="Galactose-binding domain-like"/>
    <property type="match status" value="1"/>
</dbReference>
<comment type="catalytic activity">
    <reaction evidence="1">
        <text>Hydrolysis of terminal non-reducing beta-D-galactose residues in beta-D-galactosides.</text>
        <dbReference type="EC" id="3.2.1.23"/>
    </reaction>
</comment>
<organism evidence="9 10">
    <name type="scientific">Dactylosporangium salmoneum</name>
    <dbReference type="NCBI Taxonomy" id="53361"/>
    <lineage>
        <taxon>Bacteria</taxon>
        <taxon>Bacillati</taxon>
        <taxon>Actinomycetota</taxon>
        <taxon>Actinomycetes</taxon>
        <taxon>Micromonosporales</taxon>
        <taxon>Micromonosporaceae</taxon>
        <taxon>Dactylosporangium</taxon>
    </lineage>
</organism>
<dbReference type="InterPro" id="IPR013783">
    <property type="entry name" value="Ig-like_fold"/>
</dbReference>
<keyword evidence="5 9" id="KW-0378">Hydrolase</keyword>
<evidence type="ECO:0000313" key="9">
    <source>
        <dbReference type="EMBL" id="GAA2345274.1"/>
    </source>
</evidence>
<dbReference type="InterPro" id="IPR006104">
    <property type="entry name" value="Glyco_hydro_2_N"/>
</dbReference>
<dbReference type="Pfam" id="PF02929">
    <property type="entry name" value="Bgal_small_N"/>
    <property type="match status" value="1"/>
</dbReference>
<protein>
    <recommendedName>
        <fullName evidence="4">Beta-galactosidase</fullName>
        <ecNumber evidence="3">3.2.1.23</ecNumber>
    </recommendedName>
    <alternativeName>
        <fullName evidence="7">Lactase</fullName>
    </alternativeName>
</protein>
<evidence type="ECO:0000256" key="6">
    <source>
        <dbReference type="ARBA" id="ARBA00023295"/>
    </source>
</evidence>
<dbReference type="InterPro" id="IPR004199">
    <property type="entry name" value="B-gal_small/dom_5"/>
</dbReference>
<keyword evidence="10" id="KW-1185">Reference proteome</keyword>
<feature type="domain" description="Beta galactosidase small chain/" evidence="8">
    <location>
        <begin position="693"/>
        <end position="954"/>
    </location>
</feature>
<dbReference type="Proteomes" id="UP001501444">
    <property type="component" value="Unassembled WGS sequence"/>
</dbReference>
<dbReference type="RefSeq" id="WP_344613097.1">
    <property type="nucleotide sequence ID" value="NZ_BAAARV010000024.1"/>
</dbReference>
<dbReference type="EMBL" id="BAAARV010000024">
    <property type="protein sequence ID" value="GAA2345274.1"/>
    <property type="molecule type" value="Genomic_DNA"/>
</dbReference>
<dbReference type="PRINTS" id="PR00132">
    <property type="entry name" value="GLHYDRLASE2"/>
</dbReference>
<dbReference type="InterPro" id="IPR011013">
    <property type="entry name" value="Gal_mutarotase_sf_dom"/>
</dbReference>
<comment type="caution">
    <text evidence="9">The sequence shown here is derived from an EMBL/GenBank/DDBJ whole genome shotgun (WGS) entry which is preliminary data.</text>
</comment>
<dbReference type="Pfam" id="PF16353">
    <property type="entry name" value="LacZ_4"/>
    <property type="match status" value="1"/>
</dbReference>
<dbReference type="InterPro" id="IPR050347">
    <property type="entry name" value="Bact_Beta-galactosidase"/>
</dbReference>
<evidence type="ECO:0000256" key="5">
    <source>
        <dbReference type="ARBA" id="ARBA00022801"/>
    </source>
</evidence>
<evidence type="ECO:0000256" key="1">
    <source>
        <dbReference type="ARBA" id="ARBA00001412"/>
    </source>
</evidence>
<dbReference type="SUPFAM" id="SSF49785">
    <property type="entry name" value="Galactose-binding domain-like"/>
    <property type="match status" value="1"/>
</dbReference>
<dbReference type="SMART" id="SM01038">
    <property type="entry name" value="Bgal_small_N"/>
    <property type="match status" value="1"/>
</dbReference>
<evidence type="ECO:0000256" key="3">
    <source>
        <dbReference type="ARBA" id="ARBA00012756"/>
    </source>
</evidence>
<evidence type="ECO:0000256" key="4">
    <source>
        <dbReference type="ARBA" id="ARBA00013303"/>
    </source>
</evidence>
<comment type="similarity">
    <text evidence="2">Belongs to the glycosyl hydrolase 2 family.</text>
</comment>
<dbReference type="GO" id="GO:0016787">
    <property type="term" value="F:hydrolase activity"/>
    <property type="evidence" value="ECO:0007669"/>
    <property type="project" value="UniProtKB-KW"/>
</dbReference>